<evidence type="ECO:0000313" key="3">
    <source>
        <dbReference type="Proteomes" id="UP000240042"/>
    </source>
</evidence>
<proteinExistence type="predicted"/>
<gene>
    <name evidence="2" type="ORF">SAMN02745150_01450</name>
</gene>
<sequence length="120" mass="13595">MMIMTLFVILFTQNTYGVAPKPKIYIPVQHNVLTNADGQPIYPDNQIPQGSQPDINRFNKKNDSSLSNRDNKIPPVLMPHPYDNKTNSYWLNPDFQFGPGSVNDFGGNPNAEEILQPFVF</sequence>
<evidence type="ECO:0000256" key="1">
    <source>
        <dbReference type="SAM" id="MobiDB-lite"/>
    </source>
</evidence>
<protein>
    <submittedName>
        <fullName evidence="2">Uncharacterized protein</fullName>
    </submittedName>
</protein>
<dbReference type="Proteomes" id="UP000240042">
    <property type="component" value="Unassembled WGS sequence"/>
</dbReference>
<keyword evidence="3" id="KW-1185">Reference proteome</keyword>
<dbReference type="AlphaFoldDB" id="A0A1I1FBD5"/>
<dbReference type="STRING" id="34097.SAMN02745150_01450"/>
<organism evidence="2 3">
    <name type="scientific">Brevinema andersonii</name>
    <dbReference type="NCBI Taxonomy" id="34097"/>
    <lineage>
        <taxon>Bacteria</taxon>
        <taxon>Pseudomonadati</taxon>
        <taxon>Spirochaetota</taxon>
        <taxon>Spirochaetia</taxon>
        <taxon>Brevinematales</taxon>
        <taxon>Brevinemataceae</taxon>
        <taxon>Brevinema</taxon>
    </lineage>
</organism>
<dbReference type="EMBL" id="FOKY01000029">
    <property type="protein sequence ID" value="SFB96246.1"/>
    <property type="molecule type" value="Genomic_DNA"/>
</dbReference>
<accession>A0A1I1FBD5</accession>
<evidence type="ECO:0000313" key="2">
    <source>
        <dbReference type="EMBL" id="SFB96246.1"/>
    </source>
</evidence>
<reference evidence="3" key="1">
    <citation type="submission" date="2016-10" db="EMBL/GenBank/DDBJ databases">
        <authorList>
            <person name="Varghese N."/>
            <person name="Submissions S."/>
        </authorList>
    </citation>
    <scope>NUCLEOTIDE SEQUENCE [LARGE SCALE GENOMIC DNA]</scope>
    <source>
        <strain evidence="3">ATCC 43811</strain>
    </source>
</reference>
<name>A0A1I1FBD5_BREAD</name>
<feature type="region of interest" description="Disordered" evidence="1">
    <location>
        <begin position="37"/>
        <end position="77"/>
    </location>
</feature>
<dbReference type="RefSeq" id="WP_092320140.1">
    <property type="nucleotide sequence ID" value="NZ_FOKY01000029.1"/>
</dbReference>